<dbReference type="AlphaFoldDB" id="A0A3Q1JBD4"/>
<dbReference type="Ensembl" id="ENSATET00000032693.3">
    <property type="protein sequence ID" value="ENSATEP00000032222.1"/>
    <property type="gene ID" value="ENSATEG00000022191.3"/>
</dbReference>
<feature type="domain" description="C2H2-type" evidence="1">
    <location>
        <begin position="90"/>
        <end position="113"/>
    </location>
</feature>
<dbReference type="PANTHER" id="PTHR21354">
    <property type="entry name" value="ZINC FINGER PROTEIN 511"/>
    <property type="match status" value="1"/>
</dbReference>
<sequence>MQEPHVRRLTEEDVLVKSCPGRCPTDNALELKLSEAVDANPFSFAPQRIHLHKDHDLFEDGDIHRHMYLQDLFVQDKEDKPTLSVSEFACHISGCSAVFSTLKEYEHHYNSLHRHVCSSCRRSLPSARLLDIHIQEWHDALFAILAQSQDMYQCLVEGCGQKFRTSQHRKDHLIRTHKYPPDFRFDKNKKEKCRGKEMKKQQHKDTAMVVVDDVCESEGVCEVMYDVLSDQPELGEVMEMHVSEEEVAHKSSLSGENTDLSAAACDSEHMRTESQTTRYSYRVPTTVCFGHGSVRGFRGRRGRRK</sequence>
<dbReference type="SMART" id="SM00355">
    <property type="entry name" value="ZnF_C2H2"/>
    <property type="match status" value="3"/>
</dbReference>
<name>A0A3Q1JBD4_ANATE</name>
<dbReference type="RefSeq" id="XP_026209516.1">
    <property type="nucleotide sequence ID" value="XM_026353731.2"/>
</dbReference>
<feature type="domain" description="C2H2-type" evidence="1">
    <location>
        <begin position="154"/>
        <end position="177"/>
    </location>
</feature>
<dbReference type="FunCoup" id="A0A3Q1JBD4">
    <property type="interactions" value="250"/>
</dbReference>
<dbReference type="STRING" id="64144.ENSATEP00000032222"/>
<reference evidence="2" key="1">
    <citation type="submission" date="2021-04" db="EMBL/GenBank/DDBJ databases">
        <authorList>
            <consortium name="Wellcome Sanger Institute Data Sharing"/>
        </authorList>
    </citation>
    <scope>NUCLEOTIDE SEQUENCE [LARGE SCALE GENOMIC DNA]</scope>
</reference>
<evidence type="ECO:0000313" key="3">
    <source>
        <dbReference type="Proteomes" id="UP000265040"/>
    </source>
</evidence>
<dbReference type="Gene3D" id="3.30.160.60">
    <property type="entry name" value="Classic Zinc Finger"/>
    <property type="match status" value="1"/>
</dbReference>
<dbReference type="InterPro" id="IPR013087">
    <property type="entry name" value="Znf_C2H2_type"/>
</dbReference>
<feature type="domain" description="C2H2-type" evidence="1">
    <location>
        <begin position="117"/>
        <end position="138"/>
    </location>
</feature>
<dbReference type="Proteomes" id="UP000265040">
    <property type="component" value="Chromosome 15"/>
</dbReference>
<evidence type="ECO:0000313" key="2">
    <source>
        <dbReference type="Ensembl" id="ENSATEP00000032222.1"/>
    </source>
</evidence>
<dbReference type="PANTHER" id="PTHR21354:SF0">
    <property type="entry name" value="ZINC FINGER PROTEIN 511"/>
    <property type="match status" value="1"/>
</dbReference>
<keyword evidence="3" id="KW-1185">Reference proteome</keyword>
<dbReference type="GeneID" id="113158065"/>
<dbReference type="OMA" id="LEDYQHH"/>
<organism evidence="2 3">
    <name type="scientific">Anabas testudineus</name>
    <name type="common">Climbing perch</name>
    <name type="synonym">Anthias testudineus</name>
    <dbReference type="NCBI Taxonomy" id="64144"/>
    <lineage>
        <taxon>Eukaryota</taxon>
        <taxon>Metazoa</taxon>
        <taxon>Chordata</taxon>
        <taxon>Craniata</taxon>
        <taxon>Vertebrata</taxon>
        <taxon>Euteleostomi</taxon>
        <taxon>Actinopterygii</taxon>
        <taxon>Neopterygii</taxon>
        <taxon>Teleostei</taxon>
        <taxon>Neoteleostei</taxon>
        <taxon>Acanthomorphata</taxon>
        <taxon>Anabantaria</taxon>
        <taxon>Anabantiformes</taxon>
        <taxon>Anabantoidei</taxon>
        <taxon>Anabantidae</taxon>
        <taxon>Anabas</taxon>
    </lineage>
</organism>
<reference evidence="2" key="2">
    <citation type="submission" date="2025-08" db="UniProtKB">
        <authorList>
            <consortium name="Ensembl"/>
        </authorList>
    </citation>
    <scope>IDENTIFICATION</scope>
</reference>
<proteinExistence type="predicted"/>
<dbReference type="InterPro" id="IPR039258">
    <property type="entry name" value="ZNF511"/>
</dbReference>
<dbReference type="OrthoDB" id="18440at2759"/>
<gene>
    <name evidence="2" type="primary">ZNF511</name>
</gene>
<dbReference type="PROSITE" id="PS00028">
    <property type="entry name" value="ZINC_FINGER_C2H2_1"/>
    <property type="match status" value="3"/>
</dbReference>
<dbReference type="InParanoid" id="A0A3Q1JBD4"/>
<accession>A0A3Q1JBD4</accession>
<reference evidence="2" key="3">
    <citation type="submission" date="2025-09" db="UniProtKB">
        <authorList>
            <consortium name="Ensembl"/>
        </authorList>
    </citation>
    <scope>IDENTIFICATION</scope>
</reference>
<evidence type="ECO:0000259" key="1">
    <source>
        <dbReference type="PROSITE" id="PS00028"/>
    </source>
</evidence>
<dbReference type="GeneTree" id="ENSGT00390000011381"/>
<protein>
    <recommendedName>
        <fullName evidence="1">C2H2-type domain-containing protein</fullName>
    </recommendedName>
</protein>